<evidence type="ECO:0000313" key="2">
    <source>
        <dbReference type="Proteomes" id="UP000589085"/>
    </source>
</evidence>
<comment type="caution">
    <text evidence="1">The sequence shown here is derived from an EMBL/GenBank/DDBJ whole genome shotgun (WGS) entry which is preliminary data.</text>
</comment>
<dbReference type="AlphaFoldDB" id="A0A7W4IAS0"/>
<name>A0A7W4IAS0_9PROT</name>
<gene>
    <name evidence="1" type="ORF">HLH48_04090</name>
</gene>
<protein>
    <submittedName>
        <fullName evidence="1">BC1881 family protein</fullName>
    </submittedName>
</protein>
<reference evidence="1 2" key="1">
    <citation type="submission" date="2020-04" db="EMBL/GenBank/DDBJ databases">
        <title>Description of novel Gluconacetobacter.</title>
        <authorList>
            <person name="Sombolestani A."/>
        </authorList>
    </citation>
    <scope>NUCLEOTIDE SEQUENCE [LARGE SCALE GENOMIC DNA]</scope>
    <source>
        <strain evidence="1 2">LMG 19747</strain>
    </source>
</reference>
<dbReference type="InterPro" id="IPR047901">
    <property type="entry name" value="BC1881-like"/>
</dbReference>
<dbReference type="RefSeq" id="WP_182996222.1">
    <property type="nucleotide sequence ID" value="NZ_JABEQJ010000003.1"/>
</dbReference>
<dbReference type="NCBIfam" id="NF033495">
    <property type="entry name" value="phage_BC1881"/>
    <property type="match status" value="1"/>
</dbReference>
<organism evidence="1 2">
    <name type="scientific">Gluconacetobacter sacchari</name>
    <dbReference type="NCBI Taxonomy" id="92759"/>
    <lineage>
        <taxon>Bacteria</taxon>
        <taxon>Pseudomonadati</taxon>
        <taxon>Pseudomonadota</taxon>
        <taxon>Alphaproteobacteria</taxon>
        <taxon>Acetobacterales</taxon>
        <taxon>Acetobacteraceae</taxon>
        <taxon>Gluconacetobacter</taxon>
    </lineage>
</organism>
<proteinExistence type="predicted"/>
<dbReference type="EMBL" id="JABEQJ010000003">
    <property type="protein sequence ID" value="MBB2159364.1"/>
    <property type="molecule type" value="Genomic_DNA"/>
</dbReference>
<dbReference type="Proteomes" id="UP000589085">
    <property type="component" value="Unassembled WGS sequence"/>
</dbReference>
<evidence type="ECO:0000313" key="1">
    <source>
        <dbReference type="EMBL" id="MBB2159364.1"/>
    </source>
</evidence>
<accession>A0A7W4IAS0</accession>
<sequence>MTLMRADLGQGSSGIGLEGFSTCEIQVELSSRLGVSTLDATDPHDDIKISINGKIVLSRTGPAIISVNID</sequence>